<dbReference type="GO" id="GO:0061630">
    <property type="term" value="F:ubiquitin protein ligase activity"/>
    <property type="evidence" value="ECO:0007669"/>
    <property type="project" value="TreeGrafter"/>
</dbReference>
<organism evidence="2">
    <name type="scientific">Sylvanvirus sp</name>
    <dbReference type="NCBI Taxonomy" id="2487774"/>
    <lineage>
        <taxon>Viruses</taxon>
    </lineage>
</organism>
<protein>
    <recommendedName>
        <fullName evidence="3">RING-type E3 ubiquitin transferase</fullName>
    </recommendedName>
</protein>
<evidence type="ECO:0000313" key="2">
    <source>
        <dbReference type="EMBL" id="AYV86609.1"/>
    </source>
</evidence>
<dbReference type="EMBL" id="MK072510">
    <property type="protein sequence ID" value="AYV86609.1"/>
    <property type="molecule type" value="Genomic_DNA"/>
</dbReference>
<proteinExistence type="predicted"/>
<name>A0A3G5AKY1_9VIRU</name>
<feature type="region of interest" description="Disordered" evidence="1">
    <location>
        <begin position="119"/>
        <end position="168"/>
    </location>
</feature>
<dbReference type="PANTHER" id="PTHR10315:SF117">
    <property type="entry name" value="RING-TYPE E3 UBIQUITIN TRANSFERASE"/>
    <property type="match status" value="1"/>
</dbReference>
<dbReference type="InterPro" id="IPR052088">
    <property type="entry name" value="E3_ubiquitin-ligase_SINA"/>
</dbReference>
<accession>A0A3G5AKY1</accession>
<sequence>MKPILLDVDTTSMLHVHEENNTNTVSVMKNLDKDKSWLLCPFPSSQFSSSLPYLLPIHSQQTLCSLCFNDLCGPVYQCGNGLHFYCGTCVAQCPVQTPMKRARVSRLSNPPTLNAVTIASLEGDDPEDGDDEQSLDLGTTMHEPTHPNSVPNTSSSSSSSFPSTLYGRRSNSPEFQSFVDSLNTTSGLFSVPSVIPVIQSRKRNRQQVSAIETCFFFCHLCRSNTVYTRAKWLEQAFEPFVQACSHKCCPEKVFTFEHSTHMSMCTFRPFSCPFPHCTVAVPSFDPLDIIQHFLMTHNMTQLKSGSRLLDLQSLIKEGDQAFFYNPFTSLRTQTDQQLFLFLRLQCIDSTGKRFIEATAWNLSGRLSQDARTAVDFEILLRADNIIPKSVTEFVQVNIDAPIITPANTIHSSSAEEENAAIVAIPSRQNQQYRIKYQRYSDDPCVEPLTFCLCLFPQSKLTIDTSK</sequence>
<evidence type="ECO:0000256" key="1">
    <source>
        <dbReference type="SAM" id="MobiDB-lite"/>
    </source>
</evidence>
<dbReference type="SUPFAM" id="SSF49599">
    <property type="entry name" value="TRAF domain-like"/>
    <property type="match status" value="1"/>
</dbReference>
<dbReference type="PANTHER" id="PTHR10315">
    <property type="entry name" value="E3 UBIQUITIN PROTEIN LIGASE SIAH"/>
    <property type="match status" value="1"/>
</dbReference>
<feature type="compositionally biased region" description="Acidic residues" evidence="1">
    <location>
        <begin position="122"/>
        <end position="134"/>
    </location>
</feature>
<gene>
    <name evidence="2" type="ORF">Sylvanvirus4_23</name>
</gene>
<reference evidence="2" key="1">
    <citation type="submission" date="2018-10" db="EMBL/GenBank/DDBJ databases">
        <title>Hidden diversity of soil giant viruses.</title>
        <authorList>
            <person name="Schulz F."/>
            <person name="Alteio L."/>
            <person name="Goudeau D."/>
            <person name="Ryan E.M."/>
            <person name="Malmstrom R.R."/>
            <person name="Blanchard J."/>
            <person name="Woyke T."/>
        </authorList>
    </citation>
    <scope>NUCLEOTIDE SEQUENCE</scope>
    <source>
        <strain evidence="2">SYV1</strain>
    </source>
</reference>
<feature type="compositionally biased region" description="Low complexity" evidence="1">
    <location>
        <begin position="146"/>
        <end position="164"/>
    </location>
</feature>
<evidence type="ECO:0008006" key="3">
    <source>
        <dbReference type="Google" id="ProtNLM"/>
    </source>
</evidence>